<dbReference type="Proteomes" id="UP000625804">
    <property type="component" value="Unassembled WGS sequence"/>
</dbReference>
<dbReference type="UniPathway" id="UPA00034">
    <property type="reaction ID" value="UER00015"/>
</dbReference>
<feature type="binding site" evidence="13">
    <location>
        <position position="120"/>
    </location>
    <ligand>
        <name>substrate</name>
    </ligand>
</feature>
<comment type="pathway">
    <text evidence="4 15">Amino-acid biosynthesis; L-threonine biosynthesis; L-threonine from L-aspartate: step 1/5.</text>
</comment>
<dbReference type="NCBIfam" id="NF006540">
    <property type="entry name" value="PRK09034.1"/>
    <property type="match status" value="1"/>
</dbReference>
<dbReference type="InterPro" id="IPR001341">
    <property type="entry name" value="Asp_kinase"/>
</dbReference>
<evidence type="ECO:0000256" key="2">
    <source>
        <dbReference type="ARBA" id="ARBA00004766"/>
    </source>
</evidence>
<dbReference type="Gene3D" id="1.20.120.1320">
    <property type="entry name" value="Aspartokinase, catalytic domain"/>
    <property type="match status" value="1"/>
</dbReference>
<dbReference type="PANTHER" id="PTHR21499:SF67">
    <property type="entry name" value="ASPARTOKINASE 3"/>
    <property type="match status" value="1"/>
</dbReference>
<dbReference type="PANTHER" id="PTHR21499">
    <property type="entry name" value="ASPARTATE KINASE"/>
    <property type="match status" value="1"/>
</dbReference>
<dbReference type="NCBIfam" id="TIGR00657">
    <property type="entry name" value="asp_kinases"/>
    <property type="match status" value="1"/>
</dbReference>
<evidence type="ECO:0000259" key="16">
    <source>
        <dbReference type="PROSITE" id="PS51671"/>
    </source>
</evidence>
<evidence type="ECO:0000256" key="4">
    <source>
        <dbReference type="ARBA" id="ARBA00005139"/>
    </source>
</evidence>
<dbReference type="EMBL" id="JABTTE010000001">
    <property type="protein sequence ID" value="NSL50401.1"/>
    <property type="molecule type" value="Genomic_DNA"/>
</dbReference>
<keyword evidence="10" id="KW-0220">Diaminopimelate biosynthesis</keyword>
<evidence type="ECO:0000256" key="14">
    <source>
        <dbReference type="RuleBase" id="RU003448"/>
    </source>
</evidence>
<reference evidence="17" key="1">
    <citation type="submission" date="2020-06" db="EMBL/GenBank/DDBJ databases">
        <title>A novel thermopfilic bacterium from Erzurum, Turkey.</title>
        <authorList>
            <person name="Adiguzel A."/>
            <person name="Ay H."/>
            <person name="Baltaci M.O."/>
        </authorList>
    </citation>
    <scope>NUCLEOTIDE SEQUENCE</scope>
    <source>
        <strain evidence="17">P2</strain>
    </source>
</reference>
<dbReference type="GO" id="GO:0005524">
    <property type="term" value="F:ATP binding"/>
    <property type="evidence" value="ECO:0007669"/>
    <property type="project" value="UniProtKB-KW"/>
</dbReference>
<dbReference type="GO" id="GO:0019877">
    <property type="term" value="P:diaminopimelate biosynthetic process"/>
    <property type="evidence" value="ECO:0007669"/>
    <property type="project" value="UniProtKB-KW"/>
</dbReference>
<comment type="function">
    <text evidence="1">Catalyzes the phosphorylation of the beta-carboxyl group of aspartic acid with ATP to yield 4-phospho-L-aspartate, which is involved in the branched biosynthetic pathway leading to the biosynthesis of amino acids threonine, isoleucine and methionine.</text>
</comment>
<dbReference type="InterPro" id="IPR042199">
    <property type="entry name" value="AsparK_Bifunc_asparK/hSer_DH"/>
</dbReference>
<dbReference type="PIRSF" id="PIRSF000726">
    <property type="entry name" value="Asp_kin"/>
    <property type="match status" value="1"/>
</dbReference>
<dbReference type="UniPathway" id="UPA00051">
    <property type="reaction ID" value="UER00462"/>
</dbReference>
<dbReference type="Pfam" id="PF00696">
    <property type="entry name" value="AA_kinase"/>
    <property type="match status" value="1"/>
</dbReference>
<evidence type="ECO:0000256" key="1">
    <source>
        <dbReference type="ARBA" id="ARBA00003121"/>
    </source>
</evidence>
<dbReference type="GO" id="GO:0009088">
    <property type="term" value="P:threonine biosynthetic process"/>
    <property type="evidence" value="ECO:0007669"/>
    <property type="project" value="UniProtKB-UniPathway"/>
</dbReference>
<organism evidence="17 18">
    <name type="scientific">Calidifontibacillus erzurumensis</name>
    <dbReference type="NCBI Taxonomy" id="2741433"/>
    <lineage>
        <taxon>Bacteria</taxon>
        <taxon>Bacillati</taxon>
        <taxon>Bacillota</taxon>
        <taxon>Bacilli</taxon>
        <taxon>Bacillales</taxon>
        <taxon>Bacillaceae</taxon>
        <taxon>Calidifontibacillus/Schinkia group</taxon>
        <taxon>Calidifontibacillus</taxon>
    </lineage>
</organism>
<dbReference type="UniPathway" id="UPA00050">
    <property type="reaction ID" value="UER00461"/>
</dbReference>
<comment type="similarity">
    <text evidence="5 14">Belongs to the aspartokinase family.</text>
</comment>
<dbReference type="Gene3D" id="3.40.1160.10">
    <property type="entry name" value="Acetylglutamate kinase-like"/>
    <property type="match status" value="1"/>
</dbReference>
<evidence type="ECO:0000256" key="8">
    <source>
        <dbReference type="ARBA" id="ARBA00022777"/>
    </source>
</evidence>
<dbReference type="GO" id="GO:0004072">
    <property type="term" value="F:aspartate kinase activity"/>
    <property type="evidence" value="ECO:0007669"/>
    <property type="project" value="UniProtKB-EC"/>
</dbReference>
<dbReference type="InterPro" id="IPR036393">
    <property type="entry name" value="AceGlu_kinase-like_sf"/>
</dbReference>
<evidence type="ECO:0000256" key="10">
    <source>
        <dbReference type="ARBA" id="ARBA00022915"/>
    </source>
</evidence>
<dbReference type="Pfam" id="PF22468">
    <property type="entry name" value="ACT_9"/>
    <property type="match status" value="1"/>
</dbReference>
<feature type="binding site" evidence="13">
    <location>
        <begin position="5"/>
        <end position="8"/>
    </location>
    <ligand>
        <name>ATP</name>
        <dbReference type="ChEBI" id="CHEBI:30616"/>
    </ligand>
</feature>
<evidence type="ECO:0000256" key="13">
    <source>
        <dbReference type="PIRSR" id="PIRSR000726-1"/>
    </source>
</evidence>
<keyword evidence="8 14" id="KW-0418">Kinase</keyword>
<evidence type="ECO:0000313" key="17">
    <source>
        <dbReference type="EMBL" id="NSL50401.1"/>
    </source>
</evidence>
<dbReference type="CDD" id="cd04911">
    <property type="entry name" value="ACT_AKiii-YclM-BS_1"/>
    <property type="match status" value="1"/>
</dbReference>
<comment type="pathway">
    <text evidence="2 15">Amino-acid biosynthesis; L-lysine biosynthesis via DAP pathway; (S)-tetrahydrodipicolinate from L-aspartate: step 1/4.</text>
</comment>
<dbReference type="SUPFAM" id="SSF53633">
    <property type="entry name" value="Carbamate kinase-like"/>
    <property type="match status" value="1"/>
</dbReference>
<keyword evidence="7 13" id="KW-0547">Nucleotide-binding</keyword>
<dbReference type="EC" id="2.7.2.4" evidence="14"/>
<dbReference type="SUPFAM" id="SSF55021">
    <property type="entry name" value="ACT-like"/>
    <property type="match status" value="2"/>
</dbReference>
<name>A0A8J8GEI2_9BACI</name>
<dbReference type="FunFam" id="3.40.1160.10:FF:000027">
    <property type="entry name" value="Aspartokinase"/>
    <property type="match status" value="1"/>
</dbReference>
<dbReference type="AlphaFoldDB" id="A0A8J8GEI2"/>
<keyword evidence="6 14" id="KW-0808">Transferase</keyword>
<dbReference type="RefSeq" id="WP_173729585.1">
    <property type="nucleotide sequence ID" value="NZ_JABTTE010000001.1"/>
</dbReference>
<keyword evidence="11" id="KW-0457">Lysine biosynthesis</keyword>
<dbReference type="CDD" id="cd04245">
    <property type="entry name" value="AAK_AKiii-YclM-BS"/>
    <property type="match status" value="1"/>
</dbReference>
<sequence length="463" mass="50847">MKVAKFGGTSVASAEQLKKVANIIKADPERKIIVVSAPGKRFKEDTKVTDLLIALGERALKGESTDEQLTAIINRYKDIAEDLNLSKEIVDEIAENLKELVNSDCSNKERFMDRLKASGEDNNAKLFANYLNSIGIAASYVNPKEAGIIVTDDPGNAQTLPETYENLKKLKDRKEVLVVPGFFGFSPEGNLVTFSRGGSDITGSILAAGVDAELYENFTDVDSVFVANPNIVENPKEIKELTYKEMRELSYAGFSVFHDEALIPAFRAGIPVCIKNTNNPSAPGTLIVAKRDYSKEPVAGIASDTGFCSIYVSKYLMNREIGFGRRLLQILEDEGISYEHMPSGIDDTSIILRENQLTPEKEERVLKRIKTELNVDTISIRHNQAVIMVVGEGMTSYIGISAKATAAFARAGVNIEMINQGSSEVSMMFAVAAEDAPKAVQALYNEFFANTKEQEMPLVLEMK</sequence>
<proteinExistence type="inferred from homology"/>
<evidence type="ECO:0000256" key="15">
    <source>
        <dbReference type="RuleBase" id="RU004249"/>
    </source>
</evidence>
<feature type="binding site" evidence="13">
    <location>
        <begin position="219"/>
        <end position="220"/>
    </location>
    <ligand>
        <name>ATP</name>
        <dbReference type="ChEBI" id="CHEBI:30616"/>
    </ligand>
</feature>
<gene>
    <name evidence="17" type="ORF">HR057_01340</name>
</gene>
<comment type="catalytic activity">
    <reaction evidence="12 14">
        <text>L-aspartate + ATP = 4-phospho-L-aspartate + ADP</text>
        <dbReference type="Rhea" id="RHEA:23776"/>
        <dbReference type="ChEBI" id="CHEBI:29991"/>
        <dbReference type="ChEBI" id="CHEBI:30616"/>
        <dbReference type="ChEBI" id="CHEBI:57535"/>
        <dbReference type="ChEBI" id="CHEBI:456216"/>
        <dbReference type="EC" id="2.7.2.4"/>
    </reaction>
</comment>
<evidence type="ECO:0000256" key="9">
    <source>
        <dbReference type="ARBA" id="ARBA00022840"/>
    </source>
</evidence>
<keyword evidence="9 13" id="KW-0067">ATP-binding</keyword>
<evidence type="ECO:0000256" key="12">
    <source>
        <dbReference type="ARBA" id="ARBA00047872"/>
    </source>
</evidence>
<dbReference type="GO" id="GO:0009090">
    <property type="term" value="P:homoserine biosynthetic process"/>
    <property type="evidence" value="ECO:0007669"/>
    <property type="project" value="TreeGrafter"/>
</dbReference>
<feature type="binding site" evidence="13">
    <location>
        <position position="49"/>
    </location>
    <ligand>
        <name>substrate</name>
    </ligand>
</feature>
<dbReference type="InterPro" id="IPR035804">
    <property type="entry name" value="AKIII_YclM_N"/>
</dbReference>
<evidence type="ECO:0000256" key="6">
    <source>
        <dbReference type="ARBA" id="ARBA00022679"/>
    </source>
</evidence>
<dbReference type="PROSITE" id="PS51671">
    <property type="entry name" value="ACT"/>
    <property type="match status" value="1"/>
</dbReference>
<keyword evidence="18" id="KW-1185">Reference proteome</keyword>
<accession>A0A8J8GEI2</accession>
<dbReference type="FunFam" id="3.30.2130.10:FF:000001">
    <property type="entry name" value="Bifunctional aspartokinase/homoserine dehydrogenase"/>
    <property type="match status" value="1"/>
</dbReference>
<evidence type="ECO:0000256" key="3">
    <source>
        <dbReference type="ARBA" id="ARBA00004986"/>
    </source>
</evidence>
<dbReference type="PROSITE" id="PS00324">
    <property type="entry name" value="ASPARTOKINASE"/>
    <property type="match status" value="1"/>
</dbReference>
<evidence type="ECO:0000256" key="11">
    <source>
        <dbReference type="ARBA" id="ARBA00023154"/>
    </source>
</evidence>
<keyword evidence="15" id="KW-0028">Amino-acid biosynthesis</keyword>
<dbReference type="InterPro" id="IPR018042">
    <property type="entry name" value="Aspartate_kinase_CS"/>
</dbReference>
<dbReference type="Gene3D" id="3.30.2130.10">
    <property type="entry name" value="VC0802-like"/>
    <property type="match status" value="1"/>
</dbReference>
<evidence type="ECO:0000313" key="18">
    <source>
        <dbReference type="Proteomes" id="UP000625804"/>
    </source>
</evidence>
<dbReference type="InterPro" id="IPR001048">
    <property type="entry name" value="Asp/Glu/Uridylate_kinase"/>
</dbReference>
<comment type="caution">
    <text evidence="17">The sequence shown here is derived from an EMBL/GenBank/DDBJ whole genome shotgun (WGS) entry which is preliminary data.</text>
</comment>
<dbReference type="InterPro" id="IPR005260">
    <property type="entry name" value="Asp_kin_monofn"/>
</dbReference>
<evidence type="ECO:0000256" key="5">
    <source>
        <dbReference type="ARBA" id="ARBA00010122"/>
    </source>
</evidence>
<dbReference type="InterPro" id="IPR045865">
    <property type="entry name" value="ACT-like_dom_sf"/>
</dbReference>
<comment type="pathway">
    <text evidence="3 15">Amino-acid biosynthesis; L-methionine biosynthesis via de novo pathway; L-homoserine from L-aspartate: step 1/3.</text>
</comment>
<feature type="domain" description="ACT" evidence="16">
    <location>
        <begin position="389"/>
        <end position="463"/>
    </location>
</feature>
<dbReference type="GO" id="GO:0009089">
    <property type="term" value="P:lysine biosynthetic process via diaminopimelate"/>
    <property type="evidence" value="ECO:0007669"/>
    <property type="project" value="UniProtKB-UniPathway"/>
</dbReference>
<dbReference type="InterPro" id="IPR002912">
    <property type="entry name" value="ACT_dom"/>
</dbReference>
<dbReference type="GO" id="GO:0005829">
    <property type="term" value="C:cytosol"/>
    <property type="evidence" value="ECO:0007669"/>
    <property type="project" value="TreeGrafter"/>
</dbReference>
<evidence type="ECO:0000256" key="7">
    <source>
        <dbReference type="ARBA" id="ARBA00022741"/>
    </source>
</evidence>
<dbReference type="InterPro" id="IPR054352">
    <property type="entry name" value="ACT_Aspartokinase"/>
</dbReference>
<protein>
    <recommendedName>
        <fullName evidence="14">Aspartokinase</fullName>
        <ecNumber evidence="14">2.7.2.4</ecNumber>
    </recommendedName>
</protein>